<sequence length="245" mass="28201">MTSLLKSLLATIIICLTAMMPSLAQELPKILVFSKTADFRHDNIEVGAEAIQKLGRENRFDVEHSEDAHLFTKERLAQYQVILFLSTTGNIFSDDQKSAFQDYIQNGGGFVGIHAASDTEHHWPWYERLIGGYFMSHPEVQLADIHVHNHEHPATVHLPKIWKRKDEWYDFEKLNPDVKLLMTLDENSYQGGKMGNFHPISWFHEYDGGRVFYTALGHTKEAFQEEDFLKHILGGIRYALGLEKD</sequence>
<feature type="domain" description="ThuA-like" evidence="1">
    <location>
        <begin position="29"/>
        <end position="239"/>
    </location>
</feature>
<dbReference type="Pfam" id="PF06283">
    <property type="entry name" value="ThuA"/>
    <property type="match status" value="1"/>
</dbReference>
<organism evidence="2 3">
    <name type="scientific">Sphingobacterium corticis</name>
    <dbReference type="NCBI Taxonomy" id="1812823"/>
    <lineage>
        <taxon>Bacteria</taxon>
        <taxon>Pseudomonadati</taxon>
        <taxon>Bacteroidota</taxon>
        <taxon>Sphingobacteriia</taxon>
        <taxon>Sphingobacteriales</taxon>
        <taxon>Sphingobacteriaceae</taxon>
        <taxon>Sphingobacterium</taxon>
    </lineage>
</organism>
<dbReference type="SUPFAM" id="SSF52317">
    <property type="entry name" value="Class I glutamine amidotransferase-like"/>
    <property type="match status" value="1"/>
</dbReference>
<evidence type="ECO:0000259" key="1">
    <source>
        <dbReference type="Pfam" id="PF06283"/>
    </source>
</evidence>
<keyword evidence="3" id="KW-1185">Reference proteome</keyword>
<name>A0ABW5NHU6_9SPHI</name>
<dbReference type="RefSeq" id="WP_380868387.1">
    <property type="nucleotide sequence ID" value="NZ_JBHUMA010000004.1"/>
</dbReference>
<protein>
    <submittedName>
        <fullName evidence="2">ThuA domain-containing protein</fullName>
    </submittedName>
</protein>
<dbReference type="InterPro" id="IPR029062">
    <property type="entry name" value="Class_I_gatase-like"/>
</dbReference>
<dbReference type="Gene3D" id="3.40.50.880">
    <property type="match status" value="1"/>
</dbReference>
<dbReference type="Proteomes" id="UP001597393">
    <property type="component" value="Unassembled WGS sequence"/>
</dbReference>
<evidence type="ECO:0000313" key="2">
    <source>
        <dbReference type="EMBL" id="MFD2598475.1"/>
    </source>
</evidence>
<dbReference type="PANTHER" id="PTHR40469">
    <property type="entry name" value="SECRETED GLYCOSYL HYDROLASE"/>
    <property type="match status" value="1"/>
</dbReference>
<proteinExistence type="predicted"/>
<gene>
    <name evidence="2" type="ORF">ACFSQ3_05870</name>
</gene>
<accession>A0ABW5NHU6</accession>
<dbReference type="EMBL" id="JBHUMA010000004">
    <property type="protein sequence ID" value="MFD2598475.1"/>
    <property type="molecule type" value="Genomic_DNA"/>
</dbReference>
<reference evidence="3" key="1">
    <citation type="journal article" date="2019" name="Int. J. Syst. Evol. Microbiol.">
        <title>The Global Catalogue of Microorganisms (GCM) 10K type strain sequencing project: providing services to taxonomists for standard genome sequencing and annotation.</title>
        <authorList>
            <consortium name="The Broad Institute Genomics Platform"/>
            <consortium name="The Broad Institute Genome Sequencing Center for Infectious Disease"/>
            <person name="Wu L."/>
            <person name="Ma J."/>
        </authorList>
    </citation>
    <scope>NUCLEOTIDE SEQUENCE [LARGE SCALE GENOMIC DNA]</scope>
    <source>
        <strain evidence="3">KCTC 42248</strain>
    </source>
</reference>
<evidence type="ECO:0000313" key="3">
    <source>
        <dbReference type="Proteomes" id="UP001597393"/>
    </source>
</evidence>
<comment type="caution">
    <text evidence="2">The sequence shown here is derived from an EMBL/GenBank/DDBJ whole genome shotgun (WGS) entry which is preliminary data.</text>
</comment>
<dbReference type="InterPro" id="IPR029010">
    <property type="entry name" value="ThuA-like"/>
</dbReference>
<dbReference type="PANTHER" id="PTHR40469:SF2">
    <property type="entry name" value="GALACTOSE-BINDING DOMAIN-LIKE SUPERFAMILY PROTEIN"/>
    <property type="match status" value="1"/>
</dbReference>